<evidence type="ECO:0000256" key="4">
    <source>
        <dbReference type="ARBA" id="ARBA00022748"/>
    </source>
</evidence>
<dbReference type="InterPro" id="IPR050763">
    <property type="entry name" value="ABC_transporter_ATP-binding"/>
</dbReference>
<dbReference type="GO" id="GO:0016887">
    <property type="term" value="F:ATP hydrolysis activity"/>
    <property type="evidence" value="ECO:0007669"/>
    <property type="project" value="InterPro"/>
</dbReference>
<keyword evidence="3" id="KW-0547">Nucleotide-binding</keyword>
<dbReference type="EMBL" id="CAEZXY010000081">
    <property type="protein sequence ID" value="CAB4717534.1"/>
    <property type="molecule type" value="Genomic_DNA"/>
</dbReference>
<proteinExistence type="inferred from homology"/>
<dbReference type="EMBL" id="CAEUNJ010000018">
    <property type="protein sequence ID" value="CAB4371053.1"/>
    <property type="molecule type" value="Genomic_DNA"/>
</dbReference>
<evidence type="ECO:0000313" key="7">
    <source>
        <dbReference type="EMBL" id="CAB4371053.1"/>
    </source>
</evidence>
<dbReference type="EMBL" id="CAFAAD010000028">
    <property type="protein sequence ID" value="CAB4788122.1"/>
    <property type="molecule type" value="Genomic_DNA"/>
</dbReference>
<protein>
    <submittedName>
        <fullName evidence="9">Unannotated protein</fullName>
    </submittedName>
</protein>
<evidence type="ECO:0000313" key="9">
    <source>
        <dbReference type="EMBL" id="CAB4717534.1"/>
    </source>
</evidence>
<evidence type="ECO:0000256" key="5">
    <source>
        <dbReference type="ARBA" id="ARBA00022840"/>
    </source>
</evidence>
<reference evidence="9" key="1">
    <citation type="submission" date="2020-05" db="EMBL/GenBank/DDBJ databases">
        <authorList>
            <person name="Chiriac C."/>
            <person name="Salcher M."/>
            <person name="Ghai R."/>
            <person name="Kavagutti S V."/>
        </authorList>
    </citation>
    <scope>NUCLEOTIDE SEQUENCE</scope>
</reference>
<dbReference type="EMBL" id="CAEZTY010000087">
    <property type="protein sequence ID" value="CAB4596403.1"/>
    <property type="molecule type" value="Genomic_DNA"/>
</dbReference>
<keyword evidence="4" id="KW-0201">Cytochrome c-type biogenesis</keyword>
<dbReference type="GO" id="GO:0017004">
    <property type="term" value="P:cytochrome complex assembly"/>
    <property type="evidence" value="ECO:0007669"/>
    <property type="project" value="UniProtKB-KW"/>
</dbReference>
<dbReference type="InterPro" id="IPR003439">
    <property type="entry name" value="ABC_transporter-like_ATP-bd"/>
</dbReference>
<dbReference type="PROSITE" id="PS50893">
    <property type="entry name" value="ABC_TRANSPORTER_2"/>
    <property type="match status" value="1"/>
</dbReference>
<dbReference type="GO" id="GO:0022857">
    <property type="term" value="F:transmembrane transporter activity"/>
    <property type="evidence" value="ECO:0007669"/>
    <property type="project" value="InterPro"/>
</dbReference>
<feature type="domain" description="ABC transporter" evidence="6">
    <location>
        <begin position="16"/>
        <end position="233"/>
    </location>
</feature>
<dbReference type="AlphaFoldDB" id="A0A6J6RE93"/>
<evidence type="ECO:0000313" key="11">
    <source>
        <dbReference type="EMBL" id="CAB4815566.1"/>
    </source>
</evidence>
<sequence>MEPDDPTSRSGTEPVVHLRGAVALLGRFPALAGVDLDVDRRRIVLLRGANGAGKTTLLRALAGLVPISAGEAVVLGVDLRVDRQSVRNRVGLLAHGTGLYEELSVADNVRFWTLASGADLADAKSAMVRLGLDGRLSDVSVGRLSTGQRRRTSLACLIARRPELWLLDEPHAGLDKEGRDVVDELVRDAAAAGATIILSSHELDRAIDLADEIVTLGGGVALDESDKGGDGHAA</sequence>
<dbReference type="PANTHER" id="PTHR42711">
    <property type="entry name" value="ABC TRANSPORTER ATP-BINDING PROTEIN"/>
    <property type="match status" value="1"/>
</dbReference>
<keyword evidence="5" id="KW-0067">ATP-binding</keyword>
<dbReference type="Gene3D" id="3.40.50.300">
    <property type="entry name" value="P-loop containing nucleotide triphosphate hydrolases"/>
    <property type="match status" value="1"/>
</dbReference>
<dbReference type="EMBL" id="CAFBOK010000098">
    <property type="protein sequence ID" value="CAB4984997.1"/>
    <property type="molecule type" value="Genomic_DNA"/>
</dbReference>
<dbReference type="Pfam" id="PF00005">
    <property type="entry name" value="ABC_tran"/>
    <property type="match status" value="1"/>
</dbReference>
<evidence type="ECO:0000313" key="8">
    <source>
        <dbReference type="EMBL" id="CAB4596403.1"/>
    </source>
</evidence>
<gene>
    <name evidence="8" type="ORF">UFOPK1762_01648</name>
    <name evidence="9" type="ORF">UFOPK2624_01473</name>
    <name evidence="10" type="ORF">UFOPK2969_00553</name>
    <name evidence="11" type="ORF">UFOPK3010_01426</name>
    <name evidence="12" type="ORF">UFOPK3785_01506</name>
    <name evidence="13" type="ORF">UFOPK3927_00946</name>
    <name evidence="7" type="ORF">UFOPK4201_00592</name>
    <name evidence="14" type="ORF">UFOPK4371_01287</name>
</gene>
<dbReference type="SUPFAM" id="SSF52540">
    <property type="entry name" value="P-loop containing nucleoside triphosphate hydrolases"/>
    <property type="match status" value="1"/>
</dbReference>
<dbReference type="PANTHER" id="PTHR42711:SF5">
    <property type="entry name" value="ABC TRANSPORTER ATP-BINDING PROTEIN NATA"/>
    <property type="match status" value="1"/>
</dbReference>
<dbReference type="EMBL" id="CAFBNJ010000092">
    <property type="protein sequence ID" value="CAB4961365.1"/>
    <property type="molecule type" value="Genomic_DNA"/>
</dbReference>
<dbReference type="SMART" id="SM00382">
    <property type="entry name" value="AAA"/>
    <property type="match status" value="1"/>
</dbReference>
<dbReference type="InterPro" id="IPR003593">
    <property type="entry name" value="AAA+_ATPase"/>
</dbReference>
<dbReference type="InterPro" id="IPR005895">
    <property type="entry name" value="ABC_transptr_haem_export_CcmA"/>
</dbReference>
<name>A0A6J6RE93_9ZZZZ</name>
<accession>A0A6J6RE93</accession>
<evidence type="ECO:0000256" key="3">
    <source>
        <dbReference type="ARBA" id="ARBA00022741"/>
    </source>
</evidence>
<dbReference type="InterPro" id="IPR027417">
    <property type="entry name" value="P-loop_NTPase"/>
</dbReference>
<evidence type="ECO:0000256" key="2">
    <source>
        <dbReference type="ARBA" id="ARBA00022448"/>
    </source>
</evidence>
<evidence type="ECO:0000313" key="14">
    <source>
        <dbReference type="EMBL" id="CAB5078001.1"/>
    </source>
</evidence>
<dbReference type="EMBL" id="CAFBRD010000077">
    <property type="protein sequence ID" value="CAB5078001.1"/>
    <property type="molecule type" value="Genomic_DNA"/>
</dbReference>
<dbReference type="EMBL" id="CAFAAM010000232">
    <property type="protein sequence ID" value="CAB4815566.1"/>
    <property type="molecule type" value="Genomic_DNA"/>
</dbReference>
<organism evidence="9">
    <name type="scientific">freshwater metagenome</name>
    <dbReference type="NCBI Taxonomy" id="449393"/>
    <lineage>
        <taxon>unclassified sequences</taxon>
        <taxon>metagenomes</taxon>
        <taxon>ecological metagenomes</taxon>
    </lineage>
</organism>
<dbReference type="CDD" id="cd03230">
    <property type="entry name" value="ABC_DR_subfamily_A"/>
    <property type="match status" value="1"/>
</dbReference>
<evidence type="ECO:0000259" key="6">
    <source>
        <dbReference type="PROSITE" id="PS50893"/>
    </source>
</evidence>
<keyword evidence="2" id="KW-0813">Transport</keyword>
<evidence type="ECO:0000313" key="12">
    <source>
        <dbReference type="EMBL" id="CAB4961365.1"/>
    </source>
</evidence>
<dbReference type="NCBIfam" id="TIGR01189">
    <property type="entry name" value="ccmA"/>
    <property type="match status" value="1"/>
</dbReference>
<evidence type="ECO:0000313" key="10">
    <source>
        <dbReference type="EMBL" id="CAB4788122.1"/>
    </source>
</evidence>
<dbReference type="GO" id="GO:0005524">
    <property type="term" value="F:ATP binding"/>
    <property type="evidence" value="ECO:0007669"/>
    <property type="project" value="UniProtKB-KW"/>
</dbReference>
<evidence type="ECO:0000313" key="13">
    <source>
        <dbReference type="EMBL" id="CAB4984997.1"/>
    </source>
</evidence>
<comment type="similarity">
    <text evidence="1">Belongs to the ABC transporter superfamily.</text>
</comment>
<evidence type="ECO:0000256" key="1">
    <source>
        <dbReference type="ARBA" id="ARBA00005417"/>
    </source>
</evidence>